<evidence type="ECO:0000313" key="4">
    <source>
        <dbReference type="Proteomes" id="UP001595921"/>
    </source>
</evidence>
<dbReference type="AlphaFoldDB" id="A0ABD5PJN6"/>
<feature type="compositionally biased region" description="Basic and acidic residues" evidence="1">
    <location>
        <begin position="30"/>
        <end position="45"/>
    </location>
</feature>
<feature type="compositionally biased region" description="Basic and acidic residues" evidence="1">
    <location>
        <begin position="256"/>
        <end position="269"/>
    </location>
</feature>
<sequence length="694" mass="77953">MSTRTINQDSKQTRQSRRPTPAHQPRRHTRAESGERAIQRADTSRRTGQHPLQQLQQTHGNQAIQRLAQERVQPKLEVGPPNDRYEREAERVARAVTSAPDPTRRQTSSTTASLERVQRMCPRCQKRHAQGKPLDCPECEVELQRTAATAETPSVDAETTTLIQESRSGGQPLPASTRSSLEPRFGYGFGDVRVHTDSKADEAARAVGAQAFTLGRDIVFRDGAYRPETASGTHLLAHELTHVVQQRGHTTPSVIRRKEPESKENEQKPKPGTAAAGPKMALQKSKGESPCACLVVIHNNEPYVPEIAKQMHARCAYNLVTIPSNKRTRKIRLASGKSVDPNAMFPRTIAEQCLKDEAKCKAERDQLRTSKSESDIERYTQLQFFLTLNECSDSFSLPVVSLHNNDLIDTQEYHKQKAKEGVDLSNLQKDFEKPGTDKTHRARKKQSDGIKKKLEKLLDETVGSKARKDLDIGASGKTNIFRWCVSTDLSRCHIGDPENPDNVVWVTDENDYQELSKKDVNVVLQSEPPTRPSSESEFDLSTLFVHLAEADLKSLVAEFRRQKLAAKAQGDMAKEIQSIMETYRALERLQEHGDALLGDYIRTFVEISKIVFNIIKILLGAGSKMLKTPSPRYINIETPLIHRKDQEKQTLTPEERVANYEFIVTVLESIGLHCCDDPTDETNIKNSLREGGTR</sequence>
<gene>
    <name evidence="3" type="ORF">ACFO0N_21885</name>
</gene>
<feature type="region of interest" description="Disordered" evidence="1">
    <location>
        <begin position="244"/>
        <end position="282"/>
    </location>
</feature>
<feature type="compositionally biased region" description="Polar residues" evidence="1">
    <location>
        <begin position="244"/>
        <end position="253"/>
    </location>
</feature>
<feature type="domain" description="eCIS core" evidence="2">
    <location>
        <begin position="172"/>
        <end position="249"/>
    </location>
</feature>
<feature type="compositionally biased region" description="Basic and acidic residues" evidence="1">
    <location>
        <begin position="83"/>
        <end position="93"/>
    </location>
</feature>
<name>A0ABD5PJN6_9EURY</name>
<reference evidence="3 4" key="1">
    <citation type="journal article" date="2019" name="Int. J. Syst. Evol. Microbiol.">
        <title>The Global Catalogue of Microorganisms (GCM) 10K type strain sequencing project: providing services to taxonomists for standard genome sequencing and annotation.</title>
        <authorList>
            <consortium name="The Broad Institute Genomics Platform"/>
            <consortium name="The Broad Institute Genome Sequencing Center for Infectious Disease"/>
            <person name="Wu L."/>
            <person name="Ma J."/>
        </authorList>
    </citation>
    <scope>NUCLEOTIDE SEQUENCE [LARGE SCALE GENOMIC DNA]</scope>
    <source>
        <strain evidence="3 4">CGMCC 1.12553</strain>
    </source>
</reference>
<dbReference type="Pfam" id="PF13699">
    <property type="entry name" value="eCIS_core"/>
    <property type="match status" value="1"/>
</dbReference>
<proteinExistence type="predicted"/>
<keyword evidence="4" id="KW-1185">Reference proteome</keyword>
<evidence type="ECO:0000256" key="1">
    <source>
        <dbReference type="SAM" id="MobiDB-lite"/>
    </source>
</evidence>
<dbReference type="Proteomes" id="UP001595921">
    <property type="component" value="Unassembled WGS sequence"/>
</dbReference>
<evidence type="ECO:0000313" key="3">
    <source>
        <dbReference type="EMBL" id="MFC4360604.1"/>
    </source>
</evidence>
<feature type="compositionally biased region" description="Polar residues" evidence="1">
    <location>
        <begin position="50"/>
        <end position="64"/>
    </location>
</feature>
<dbReference type="RefSeq" id="WP_267620961.1">
    <property type="nucleotide sequence ID" value="NZ_JAODIW010000005.1"/>
</dbReference>
<organism evidence="3 4">
    <name type="scientific">Halobium salinum</name>
    <dbReference type="NCBI Taxonomy" id="1364940"/>
    <lineage>
        <taxon>Archaea</taxon>
        <taxon>Methanobacteriati</taxon>
        <taxon>Methanobacteriota</taxon>
        <taxon>Stenosarchaea group</taxon>
        <taxon>Halobacteria</taxon>
        <taxon>Halobacteriales</taxon>
        <taxon>Haloferacaceae</taxon>
        <taxon>Halobium</taxon>
    </lineage>
</organism>
<comment type="caution">
    <text evidence="3">The sequence shown here is derived from an EMBL/GenBank/DDBJ whole genome shotgun (WGS) entry which is preliminary data.</text>
</comment>
<feature type="compositionally biased region" description="Polar residues" evidence="1">
    <location>
        <begin position="1"/>
        <end position="10"/>
    </location>
</feature>
<protein>
    <submittedName>
        <fullName evidence="3">DUF4157 domain-containing protein</fullName>
    </submittedName>
</protein>
<feature type="region of interest" description="Disordered" evidence="1">
    <location>
        <begin position="163"/>
        <end position="182"/>
    </location>
</feature>
<feature type="compositionally biased region" description="Polar residues" evidence="1">
    <location>
        <begin position="163"/>
        <end position="180"/>
    </location>
</feature>
<accession>A0ABD5PJN6</accession>
<dbReference type="EMBL" id="JBHSDS010000017">
    <property type="protein sequence ID" value="MFC4360604.1"/>
    <property type="molecule type" value="Genomic_DNA"/>
</dbReference>
<evidence type="ECO:0000259" key="2">
    <source>
        <dbReference type="Pfam" id="PF13699"/>
    </source>
</evidence>
<feature type="region of interest" description="Disordered" evidence="1">
    <location>
        <begin position="1"/>
        <end position="114"/>
    </location>
</feature>
<dbReference type="InterPro" id="IPR025295">
    <property type="entry name" value="eCIS_core_dom"/>
</dbReference>